<proteinExistence type="inferred from homology"/>
<keyword evidence="5 11" id="KW-0812">Transmembrane</keyword>
<dbReference type="InterPro" id="IPR011701">
    <property type="entry name" value="MFS"/>
</dbReference>
<gene>
    <name evidence="12" type="primary">MFS1</name>
    <name evidence="12" type="ORF">PRK78_005815</name>
</gene>
<protein>
    <recommendedName>
        <fullName evidence="9">MFS-type efflux pump MFS1</fullName>
    </recommendedName>
</protein>
<feature type="transmembrane region" description="Helical" evidence="11">
    <location>
        <begin position="423"/>
        <end position="442"/>
    </location>
</feature>
<feature type="compositionally biased region" description="Basic and acidic residues" evidence="10">
    <location>
        <begin position="11"/>
        <end position="21"/>
    </location>
</feature>
<keyword evidence="3" id="KW-0813">Transport</keyword>
<dbReference type="Pfam" id="PF07690">
    <property type="entry name" value="MFS_1"/>
    <property type="match status" value="1"/>
</dbReference>
<dbReference type="GO" id="GO:0022857">
    <property type="term" value="F:transmembrane transporter activity"/>
    <property type="evidence" value="ECO:0007669"/>
    <property type="project" value="InterPro"/>
</dbReference>
<dbReference type="InterPro" id="IPR036259">
    <property type="entry name" value="MFS_trans_sf"/>
</dbReference>
<comment type="subcellular location">
    <subcellularLocation>
        <location evidence="1">Cell membrane</location>
        <topology evidence="1">Multi-pass membrane protein</topology>
    </subcellularLocation>
</comment>
<keyword evidence="6 11" id="KW-1133">Transmembrane helix</keyword>
<organism evidence="12 13">
    <name type="scientific">Emydomyces testavorans</name>
    <dbReference type="NCBI Taxonomy" id="2070801"/>
    <lineage>
        <taxon>Eukaryota</taxon>
        <taxon>Fungi</taxon>
        <taxon>Dikarya</taxon>
        <taxon>Ascomycota</taxon>
        <taxon>Pezizomycotina</taxon>
        <taxon>Eurotiomycetes</taxon>
        <taxon>Eurotiomycetidae</taxon>
        <taxon>Onygenales</taxon>
        <taxon>Nannizziopsiaceae</taxon>
        <taxon>Emydomyces</taxon>
    </lineage>
</organism>
<dbReference type="GO" id="GO:0005886">
    <property type="term" value="C:plasma membrane"/>
    <property type="evidence" value="ECO:0007669"/>
    <property type="project" value="UniProtKB-SubCell"/>
</dbReference>
<dbReference type="SUPFAM" id="SSF103473">
    <property type="entry name" value="MFS general substrate transporter"/>
    <property type="match status" value="1"/>
</dbReference>
<feature type="transmembrane region" description="Helical" evidence="11">
    <location>
        <begin position="290"/>
        <end position="309"/>
    </location>
</feature>
<dbReference type="FunFam" id="1.20.1720.10:FF:000012">
    <property type="entry name" value="MFS toxin efflux pump (AflT)"/>
    <property type="match status" value="1"/>
</dbReference>
<accession>A0AAF0DKB6</accession>
<dbReference type="PANTHER" id="PTHR23501">
    <property type="entry name" value="MAJOR FACILITATOR SUPERFAMILY"/>
    <property type="match status" value="1"/>
</dbReference>
<evidence type="ECO:0000256" key="8">
    <source>
        <dbReference type="ARBA" id="ARBA00023180"/>
    </source>
</evidence>
<keyword evidence="13" id="KW-1185">Reference proteome</keyword>
<evidence type="ECO:0000256" key="10">
    <source>
        <dbReference type="SAM" id="MobiDB-lite"/>
    </source>
</evidence>
<keyword evidence="12" id="KW-0762">Sugar transport</keyword>
<feature type="transmembrane region" description="Helical" evidence="11">
    <location>
        <begin position="485"/>
        <end position="506"/>
    </location>
</feature>
<feature type="transmembrane region" description="Helical" evidence="11">
    <location>
        <begin position="360"/>
        <end position="385"/>
    </location>
</feature>
<feature type="transmembrane region" description="Helical" evidence="11">
    <location>
        <begin position="454"/>
        <end position="473"/>
    </location>
</feature>
<feature type="transmembrane region" description="Helical" evidence="11">
    <location>
        <begin position="321"/>
        <end position="340"/>
    </location>
</feature>
<dbReference type="EMBL" id="CP120630">
    <property type="protein sequence ID" value="WEW60330.1"/>
    <property type="molecule type" value="Genomic_DNA"/>
</dbReference>
<keyword evidence="4" id="KW-1003">Cell membrane</keyword>
<dbReference type="FunFam" id="1.20.1250.20:FF:000196">
    <property type="entry name" value="MFS toxin efflux pump (AflT)"/>
    <property type="match status" value="1"/>
</dbReference>
<evidence type="ECO:0000256" key="4">
    <source>
        <dbReference type="ARBA" id="ARBA00022475"/>
    </source>
</evidence>
<feature type="transmembrane region" description="Helical" evidence="11">
    <location>
        <begin position="397"/>
        <end position="416"/>
    </location>
</feature>
<evidence type="ECO:0000256" key="11">
    <source>
        <dbReference type="SAM" id="Phobius"/>
    </source>
</evidence>
<dbReference type="AlphaFoldDB" id="A0AAF0DKB6"/>
<feature type="transmembrane region" description="Helical" evidence="11">
    <location>
        <begin position="250"/>
        <end position="270"/>
    </location>
</feature>
<dbReference type="FunFam" id="1.20.1250.20:FF:000489">
    <property type="entry name" value="MFS general substrate transporter"/>
    <property type="match status" value="1"/>
</dbReference>
<dbReference type="PANTHER" id="PTHR23501:SF201">
    <property type="entry name" value="MFS AFLATOXIN EFFLUX PUMP"/>
    <property type="match status" value="1"/>
</dbReference>
<feature type="transmembrane region" description="Helical" evidence="11">
    <location>
        <begin position="162"/>
        <end position="181"/>
    </location>
</feature>
<feature type="compositionally biased region" description="Basic and acidic residues" evidence="10">
    <location>
        <begin position="38"/>
        <end position="47"/>
    </location>
</feature>
<reference evidence="12" key="1">
    <citation type="submission" date="2023-03" db="EMBL/GenBank/DDBJ databases">
        <title>Emydomyces testavorans Genome Sequence.</title>
        <authorList>
            <person name="Hoyer L."/>
        </authorList>
    </citation>
    <scope>NUCLEOTIDE SEQUENCE</scope>
    <source>
        <strain evidence="12">16-2883</strain>
    </source>
</reference>
<feature type="transmembrane region" description="Helical" evidence="11">
    <location>
        <begin position="219"/>
        <end position="238"/>
    </location>
</feature>
<dbReference type="Gene3D" id="1.20.1250.20">
    <property type="entry name" value="MFS general substrate transporter like domains"/>
    <property type="match status" value="2"/>
</dbReference>
<evidence type="ECO:0000256" key="9">
    <source>
        <dbReference type="ARBA" id="ARBA00069843"/>
    </source>
</evidence>
<comment type="similarity">
    <text evidence="2">Belongs to the major facilitator superfamily. TCR/Tet family.</text>
</comment>
<evidence type="ECO:0000256" key="5">
    <source>
        <dbReference type="ARBA" id="ARBA00022692"/>
    </source>
</evidence>
<feature type="transmembrane region" description="Helical" evidence="11">
    <location>
        <begin position="562"/>
        <end position="580"/>
    </location>
</feature>
<name>A0AAF0DKB6_9EURO</name>
<feature type="transmembrane region" description="Helical" evidence="11">
    <location>
        <begin position="187"/>
        <end position="212"/>
    </location>
</feature>
<keyword evidence="8" id="KW-0325">Glycoprotein</keyword>
<sequence>MKSWTSRFVKKSGELQPKESESVSTTLAPSENPSFTESHMEKERHPLNTDLETSQVDGVPPEVTTSEKIADSQAEDIKTEDDEEQPEYVKGIPLLIVVVGLCLAILLVALDNTIIATAIPRITDHFHALEHVGWYGSSYLLTTCAFQLVFGKIYTFFPVKWVFLVAIGVFEVGSVVCGAAPTSEALIVGRAVAGMGASGIFSGALVIIAYTVPLEKRPIYNGVFGSMYGIASVVGPLMGGAFTDHISWRWCFYINLPIGAVTILAILIFLKAPKQKLNTNLSWKARLLQLDPIGAAAFMPGVVCLLLALQWGGTRYAWSNWRIIILFIFFVILISIFVGIQIYKGDDATVPPRIVKQRTIAFGSFFAFLIGSSFFIIIFYIPIWFQAIKGASATKSGIMAIPLVLALVVFSLISGVGITTIGYYVPFAYVSTILSAVGAGMLTTFTTTTGHSKWIGYQVIYGAGVGMGFQLALIAAQTVLKLEDVAVGTVVVMFAQTFGGALFVSVGQNVFSNRLVSGVKDAAPGIDPSIVLHVGATQLKEMVPPQFLNSIQQAYNTALTNTWYVCVAMSALGIIGALGMEWKSVKGKKIQAGAV</sequence>
<evidence type="ECO:0000256" key="6">
    <source>
        <dbReference type="ARBA" id="ARBA00022989"/>
    </source>
</evidence>
<feature type="region of interest" description="Disordered" evidence="10">
    <location>
        <begin position="1"/>
        <end position="84"/>
    </location>
</feature>
<dbReference type="Proteomes" id="UP001219355">
    <property type="component" value="Chromosome 4"/>
</dbReference>
<evidence type="ECO:0000313" key="13">
    <source>
        <dbReference type="Proteomes" id="UP001219355"/>
    </source>
</evidence>
<evidence type="ECO:0000256" key="3">
    <source>
        <dbReference type="ARBA" id="ARBA00022448"/>
    </source>
</evidence>
<feature type="compositionally biased region" description="Polar residues" evidence="10">
    <location>
        <begin position="22"/>
        <end position="37"/>
    </location>
</feature>
<evidence type="ECO:0000256" key="2">
    <source>
        <dbReference type="ARBA" id="ARBA00007520"/>
    </source>
</evidence>
<feature type="transmembrane region" description="Helical" evidence="11">
    <location>
        <begin position="132"/>
        <end position="150"/>
    </location>
</feature>
<keyword evidence="7 11" id="KW-0472">Membrane</keyword>
<evidence type="ECO:0000256" key="7">
    <source>
        <dbReference type="ARBA" id="ARBA00023136"/>
    </source>
</evidence>
<dbReference type="CDD" id="cd17502">
    <property type="entry name" value="MFS_Azr1_MDR_like"/>
    <property type="match status" value="1"/>
</dbReference>
<evidence type="ECO:0000313" key="12">
    <source>
        <dbReference type="EMBL" id="WEW60330.1"/>
    </source>
</evidence>
<feature type="transmembrane region" description="Helical" evidence="11">
    <location>
        <begin position="94"/>
        <end position="120"/>
    </location>
</feature>
<evidence type="ECO:0000256" key="1">
    <source>
        <dbReference type="ARBA" id="ARBA00004651"/>
    </source>
</evidence>